<dbReference type="AlphaFoldDB" id="A0AAV4QS27"/>
<proteinExistence type="predicted"/>
<feature type="region of interest" description="Disordered" evidence="1">
    <location>
        <begin position="1"/>
        <end position="21"/>
    </location>
</feature>
<reference evidence="2 3" key="1">
    <citation type="submission" date="2021-06" db="EMBL/GenBank/DDBJ databases">
        <title>Caerostris darwini draft genome.</title>
        <authorList>
            <person name="Kono N."/>
            <person name="Arakawa K."/>
        </authorList>
    </citation>
    <scope>NUCLEOTIDE SEQUENCE [LARGE SCALE GENOMIC DNA]</scope>
</reference>
<feature type="compositionally biased region" description="Polar residues" evidence="1">
    <location>
        <begin position="40"/>
        <end position="58"/>
    </location>
</feature>
<evidence type="ECO:0000313" key="2">
    <source>
        <dbReference type="EMBL" id="GIY11624.1"/>
    </source>
</evidence>
<gene>
    <name evidence="2" type="ORF">CDAR_321341</name>
</gene>
<evidence type="ECO:0000313" key="3">
    <source>
        <dbReference type="Proteomes" id="UP001054837"/>
    </source>
</evidence>
<evidence type="ECO:0000256" key="1">
    <source>
        <dbReference type="SAM" id="MobiDB-lite"/>
    </source>
</evidence>
<protein>
    <submittedName>
        <fullName evidence="2">Uncharacterized protein</fullName>
    </submittedName>
</protein>
<comment type="caution">
    <text evidence="2">The sequence shown here is derived from an EMBL/GenBank/DDBJ whole genome shotgun (WGS) entry which is preliminary data.</text>
</comment>
<feature type="region of interest" description="Disordered" evidence="1">
    <location>
        <begin position="40"/>
        <end position="69"/>
    </location>
</feature>
<sequence>MNHSRNNDLSSARTLTPPAQCYPRKQSVIPLPQRIIAQISTQQSTEGLDNPNKSGLKSRSTKEMKSRAGGTASVATCDAVCCLATVKGLHVIYH</sequence>
<feature type="compositionally biased region" description="Polar residues" evidence="1">
    <location>
        <begin position="1"/>
        <end position="14"/>
    </location>
</feature>
<accession>A0AAV4QS27</accession>
<keyword evidence="3" id="KW-1185">Reference proteome</keyword>
<organism evidence="2 3">
    <name type="scientific">Caerostris darwini</name>
    <dbReference type="NCBI Taxonomy" id="1538125"/>
    <lineage>
        <taxon>Eukaryota</taxon>
        <taxon>Metazoa</taxon>
        <taxon>Ecdysozoa</taxon>
        <taxon>Arthropoda</taxon>
        <taxon>Chelicerata</taxon>
        <taxon>Arachnida</taxon>
        <taxon>Araneae</taxon>
        <taxon>Araneomorphae</taxon>
        <taxon>Entelegynae</taxon>
        <taxon>Araneoidea</taxon>
        <taxon>Araneidae</taxon>
        <taxon>Caerostris</taxon>
    </lineage>
</organism>
<dbReference type="EMBL" id="BPLQ01004929">
    <property type="protein sequence ID" value="GIY11624.1"/>
    <property type="molecule type" value="Genomic_DNA"/>
</dbReference>
<name>A0AAV4QS27_9ARAC</name>
<dbReference type="Proteomes" id="UP001054837">
    <property type="component" value="Unassembled WGS sequence"/>
</dbReference>